<evidence type="ECO:0000313" key="16">
    <source>
        <dbReference type="EMBL" id="GIG44046.1"/>
    </source>
</evidence>
<dbReference type="GO" id="GO:0008237">
    <property type="term" value="F:metallopeptidase activity"/>
    <property type="evidence" value="ECO:0007669"/>
    <property type="project" value="UniProtKB-KW"/>
</dbReference>
<keyword evidence="17" id="KW-1185">Reference proteome</keyword>
<comment type="caution">
    <text evidence="16">The sequence shown here is derived from an EMBL/GenBank/DDBJ whole genome shotgun (WGS) entry which is preliminary data.</text>
</comment>
<dbReference type="EMBL" id="BONQ01000030">
    <property type="protein sequence ID" value="GIG44046.1"/>
    <property type="molecule type" value="Genomic_DNA"/>
</dbReference>
<comment type="cofactor">
    <cofactor evidence="2">
        <name>Zn(2+)</name>
        <dbReference type="ChEBI" id="CHEBI:29105"/>
    </cofactor>
</comment>
<dbReference type="AlphaFoldDB" id="A0A919PIV5"/>
<comment type="similarity">
    <text evidence="3">Belongs to the peptidase M1 family.</text>
</comment>
<feature type="chain" id="PRO_5038788312" description="Aminopeptidase N" evidence="13">
    <location>
        <begin position="29"/>
        <end position="509"/>
    </location>
</feature>
<dbReference type="SUPFAM" id="SSF55486">
    <property type="entry name" value="Metalloproteases ('zincins'), catalytic domain"/>
    <property type="match status" value="1"/>
</dbReference>
<feature type="domain" description="Aminopeptidase N-like N-terminal" evidence="15">
    <location>
        <begin position="60"/>
        <end position="235"/>
    </location>
</feature>
<dbReference type="SUPFAM" id="SSF63737">
    <property type="entry name" value="Leukotriene A4 hydrolase N-terminal domain"/>
    <property type="match status" value="1"/>
</dbReference>
<dbReference type="InterPro" id="IPR050344">
    <property type="entry name" value="Peptidase_M1_aminopeptidases"/>
</dbReference>
<evidence type="ECO:0000259" key="15">
    <source>
        <dbReference type="Pfam" id="PF17900"/>
    </source>
</evidence>
<dbReference type="GO" id="GO:0016285">
    <property type="term" value="F:alanyl aminopeptidase activity"/>
    <property type="evidence" value="ECO:0007669"/>
    <property type="project" value="UniProtKB-EC"/>
</dbReference>
<comment type="catalytic activity">
    <reaction evidence="1">
        <text>Release of an N-terminal amino acid, Xaa-|-Yaa- from a peptide, amide or arylamide. Xaa is preferably Ala, but may be most amino acids including Pro (slow action). When a terminal hydrophobic residue is followed by a prolyl residue, the two may be released as an intact Xaa-Pro dipeptide.</text>
        <dbReference type="EC" id="3.4.11.2"/>
    </reaction>
</comment>
<sequence length="509" mass="55666">MARRHRHGRTLVAAAMTALLGVAPAAPAAAAGPATFTPGAPGIGDPHLPLAGNGGYDVGHYDLDVRYAPGTDELTGHATILATATQHLSRFDLDLTGLTVDAVRVNDRPATWTRDGGELVITPSRGLRKGLPFRVDVRYHGVPVRYSFPDPDPTQPPYEYGFVRTDDGAIVAGEPESAALWYPVNDHPRDKATYSTHLTVPDGLTAIGNGVPLGSSTHDGWTTWRWAALTPIAAYVSTMAIGRFRVDQHLHDGRPTVIAVDAAVAPEVADPVVGRTDEITDYLETLFGPYPFESNGAIVERHDALWFALETQTRPIYPVSYFTMGSPQFQAGVVAHELTHQWYGDSVSLTYWYDLWLNEGFATYGEWLWGEHDGYRTVRERFNTFYTLPMDSPFWAPAYDREGEQYGGISAYMRGGMTLHALRMNVGDATFFGILRTWAAEHRHGNATTDQFIALASRLAGRDLRPFLQAWLVGAEKPPNPDPLPASTFSAPAAGCPATVHIRTAPCDR</sequence>
<gene>
    <name evidence="16" type="ORF">Dsi01nite_020870</name>
</gene>
<keyword evidence="7" id="KW-0479">Metal-binding</keyword>
<dbReference type="PRINTS" id="PR00756">
    <property type="entry name" value="ALADIPTASE"/>
</dbReference>
<evidence type="ECO:0000256" key="13">
    <source>
        <dbReference type="SAM" id="SignalP"/>
    </source>
</evidence>
<evidence type="ECO:0000256" key="9">
    <source>
        <dbReference type="ARBA" id="ARBA00022833"/>
    </source>
</evidence>
<proteinExistence type="inferred from homology"/>
<reference evidence="16" key="1">
    <citation type="submission" date="2021-01" db="EMBL/GenBank/DDBJ databases">
        <title>Whole genome shotgun sequence of Dactylosporangium siamense NBRC 106093.</title>
        <authorList>
            <person name="Komaki H."/>
            <person name="Tamura T."/>
        </authorList>
    </citation>
    <scope>NUCLEOTIDE SEQUENCE</scope>
    <source>
        <strain evidence="16">NBRC 106093</strain>
    </source>
</reference>
<organism evidence="16 17">
    <name type="scientific">Dactylosporangium siamense</name>
    <dbReference type="NCBI Taxonomy" id="685454"/>
    <lineage>
        <taxon>Bacteria</taxon>
        <taxon>Bacillati</taxon>
        <taxon>Actinomycetota</taxon>
        <taxon>Actinomycetes</taxon>
        <taxon>Micromonosporales</taxon>
        <taxon>Micromonosporaceae</taxon>
        <taxon>Dactylosporangium</taxon>
    </lineage>
</organism>
<dbReference type="InterPro" id="IPR001930">
    <property type="entry name" value="Peptidase_M1"/>
</dbReference>
<evidence type="ECO:0000256" key="8">
    <source>
        <dbReference type="ARBA" id="ARBA00022801"/>
    </source>
</evidence>
<dbReference type="Gene3D" id="1.10.390.10">
    <property type="entry name" value="Neutral Protease Domain 2"/>
    <property type="match status" value="1"/>
</dbReference>
<keyword evidence="10" id="KW-0482">Metalloprotease</keyword>
<dbReference type="CDD" id="cd09603">
    <property type="entry name" value="M1_APN_like"/>
    <property type="match status" value="1"/>
</dbReference>
<dbReference type="Proteomes" id="UP000660611">
    <property type="component" value="Unassembled WGS sequence"/>
</dbReference>
<dbReference type="GO" id="GO:0006508">
    <property type="term" value="P:proteolysis"/>
    <property type="evidence" value="ECO:0007669"/>
    <property type="project" value="UniProtKB-KW"/>
</dbReference>
<evidence type="ECO:0000256" key="11">
    <source>
        <dbReference type="ARBA" id="ARBA00029811"/>
    </source>
</evidence>
<name>A0A919PIV5_9ACTN</name>
<feature type="signal peptide" evidence="13">
    <location>
        <begin position="1"/>
        <end position="28"/>
    </location>
</feature>
<evidence type="ECO:0000256" key="6">
    <source>
        <dbReference type="ARBA" id="ARBA00022670"/>
    </source>
</evidence>
<feature type="domain" description="Peptidase M1 membrane alanine aminopeptidase" evidence="14">
    <location>
        <begin position="327"/>
        <end position="471"/>
    </location>
</feature>
<dbReference type="EC" id="3.4.11.2" evidence="4"/>
<evidence type="ECO:0000256" key="12">
    <source>
        <dbReference type="ARBA" id="ARBA00031533"/>
    </source>
</evidence>
<evidence type="ECO:0000259" key="14">
    <source>
        <dbReference type="Pfam" id="PF01433"/>
    </source>
</evidence>
<evidence type="ECO:0000256" key="1">
    <source>
        <dbReference type="ARBA" id="ARBA00000098"/>
    </source>
</evidence>
<keyword evidence="6" id="KW-0645">Protease</keyword>
<dbReference type="PANTHER" id="PTHR11533:SF297">
    <property type="entry name" value="AMINOPEPTIDASE N"/>
    <property type="match status" value="1"/>
</dbReference>
<evidence type="ECO:0000256" key="10">
    <source>
        <dbReference type="ARBA" id="ARBA00023049"/>
    </source>
</evidence>
<keyword evidence="13" id="KW-0732">Signal</keyword>
<evidence type="ECO:0000313" key="17">
    <source>
        <dbReference type="Proteomes" id="UP000660611"/>
    </source>
</evidence>
<evidence type="ECO:0000256" key="5">
    <source>
        <dbReference type="ARBA" id="ARBA00015611"/>
    </source>
</evidence>
<dbReference type="Pfam" id="PF01433">
    <property type="entry name" value="Peptidase_M1"/>
    <property type="match status" value="1"/>
</dbReference>
<dbReference type="RefSeq" id="WP_239135812.1">
    <property type="nucleotide sequence ID" value="NZ_BAAAVW010000006.1"/>
</dbReference>
<evidence type="ECO:0000256" key="2">
    <source>
        <dbReference type="ARBA" id="ARBA00001947"/>
    </source>
</evidence>
<dbReference type="PANTHER" id="PTHR11533">
    <property type="entry name" value="PROTEASE M1 ZINC METALLOPROTEASE"/>
    <property type="match status" value="1"/>
</dbReference>
<protein>
    <recommendedName>
        <fullName evidence="5">Aminopeptidase N</fullName>
        <ecNumber evidence="4">3.4.11.2</ecNumber>
    </recommendedName>
    <alternativeName>
        <fullName evidence="11">Alanine aminopeptidase</fullName>
    </alternativeName>
    <alternativeName>
        <fullName evidence="12">Lysyl aminopeptidase</fullName>
    </alternativeName>
</protein>
<dbReference type="InterPro" id="IPR042097">
    <property type="entry name" value="Aminopeptidase_N-like_N_sf"/>
</dbReference>
<evidence type="ECO:0000256" key="3">
    <source>
        <dbReference type="ARBA" id="ARBA00010136"/>
    </source>
</evidence>
<dbReference type="InterPro" id="IPR045357">
    <property type="entry name" value="Aminopeptidase_N-like_N"/>
</dbReference>
<keyword evidence="8" id="KW-0378">Hydrolase</keyword>
<dbReference type="InterPro" id="IPR014782">
    <property type="entry name" value="Peptidase_M1_dom"/>
</dbReference>
<evidence type="ECO:0000256" key="7">
    <source>
        <dbReference type="ARBA" id="ARBA00022723"/>
    </source>
</evidence>
<keyword evidence="9" id="KW-0862">Zinc</keyword>
<accession>A0A919PIV5</accession>
<dbReference type="GO" id="GO:0008270">
    <property type="term" value="F:zinc ion binding"/>
    <property type="evidence" value="ECO:0007669"/>
    <property type="project" value="InterPro"/>
</dbReference>
<dbReference type="Pfam" id="PF17900">
    <property type="entry name" value="Peptidase_M1_N"/>
    <property type="match status" value="1"/>
</dbReference>
<evidence type="ECO:0000256" key="4">
    <source>
        <dbReference type="ARBA" id="ARBA00012564"/>
    </source>
</evidence>
<dbReference type="InterPro" id="IPR027268">
    <property type="entry name" value="Peptidase_M4/M1_CTD_sf"/>
</dbReference>
<dbReference type="Gene3D" id="2.60.40.1730">
    <property type="entry name" value="tricorn interacting facor f3 domain"/>
    <property type="match status" value="1"/>
</dbReference>